<proteinExistence type="predicted"/>
<organism evidence="2 3">
    <name type="scientific">Rubripirellula amarantea</name>
    <dbReference type="NCBI Taxonomy" id="2527999"/>
    <lineage>
        <taxon>Bacteria</taxon>
        <taxon>Pseudomonadati</taxon>
        <taxon>Planctomycetota</taxon>
        <taxon>Planctomycetia</taxon>
        <taxon>Pirellulales</taxon>
        <taxon>Pirellulaceae</taxon>
        <taxon>Rubripirellula</taxon>
    </lineage>
</organism>
<dbReference type="InterPro" id="IPR003715">
    <property type="entry name" value="Poly_export_N"/>
</dbReference>
<reference evidence="2 3" key="1">
    <citation type="submission" date="2019-02" db="EMBL/GenBank/DDBJ databases">
        <title>Deep-cultivation of Planctomycetes and their phenomic and genomic characterization uncovers novel biology.</title>
        <authorList>
            <person name="Wiegand S."/>
            <person name="Jogler M."/>
            <person name="Boedeker C."/>
            <person name="Pinto D."/>
            <person name="Vollmers J."/>
            <person name="Rivas-Marin E."/>
            <person name="Kohn T."/>
            <person name="Peeters S.H."/>
            <person name="Heuer A."/>
            <person name="Rast P."/>
            <person name="Oberbeckmann S."/>
            <person name="Bunk B."/>
            <person name="Jeske O."/>
            <person name="Meyerdierks A."/>
            <person name="Storesund J.E."/>
            <person name="Kallscheuer N."/>
            <person name="Luecker S."/>
            <person name="Lage O.M."/>
            <person name="Pohl T."/>
            <person name="Merkel B.J."/>
            <person name="Hornburger P."/>
            <person name="Mueller R.-W."/>
            <person name="Bruemmer F."/>
            <person name="Labrenz M."/>
            <person name="Spormann A.M."/>
            <person name="Op Den Camp H."/>
            <person name="Overmann J."/>
            <person name="Amann R."/>
            <person name="Jetten M.S.M."/>
            <person name="Mascher T."/>
            <person name="Medema M.H."/>
            <person name="Devos D.P."/>
            <person name="Kaster A.-K."/>
            <person name="Ovreas L."/>
            <person name="Rohde M."/>
            <person name="Galperin M.Y."/>
            <person name="Jogler C."/>
        </authorList>
    </citation>
    <scope>NUCLEOTIDE SEQUENCE [LARGE SCALE GENOMIC DNA]</scope>
    <source>
        <strain evidence="2 3">Pla22</strain>
    </source>
</reference>
<dbReference type="Gene3D" id="3.30.1950.10">
    <property type="entry name" value="wza like domain"/>
    <property type="match status" value="1"/>
</dbReference>
<dbReference type="RefSeq" id="WP_146515069.1">
    <property type="nucleotide sequence ID" value="NZ_SJPI01000001.1"/>
</dbReference>
<keyword evidence="3" id="KW-1185">Reference proteome</keyword>
<evidence type="ECO:0000313" key="2">
    <source>
        <dbReference type="EMBL" id="TWT55146.1"/>
    </source>
</evidence>
<dbReference type="EMBL" id="SJPI01000001">
    <property type="protein sequence ID" value="TWT55146.1"/>
    <property type="molecule type" value="Genomic_DNA"/>
</dbReference>
<dbReference type="Pfam" id="PF02563">
    <property type="entry name" value="Poly_export"/>
    <property type="match status" value="1"/>
</dbReference>
<gene>
    <name evidence="2" type="ORF">Pla22_28000</name>
</gene>
<dbReference type="Proteomes" id="UP000316598">
    <property type="component" value="Unassembled WGS sequence"/>
</dbReference>
<accession>A0A5C5WWQ9</accession>
<evidence type="ECO:0000259" key="1">
    <source>
        <dbReference type="Pfam" id="PF02563"/>
    </source>
</evidence>
<dbReference type="AlphaFoldDB" id="A0A5C5WWQ9"/>
<sequence>MILSRMMVAASLLVSFAVTQNQTVVANESAVRRDASSVINNGDRLAIHIQNVLPGEAAEKTLQVSIELESREQVPAYSVQVNADGELRSPLINRLAVAGLTVEKAERMVSAIYEKEDILRKGSKICIAIEPHVPTEGGLDGK</sequence>
<feature type="domain" description="Polysaccharide export protein N-terminal" evidence="1">
    <location>
        <begin position="35"/>
        <end position="115"/>
    </location>
</feature>
<name>A0A5C5WWQ9_9BACT</name>
<evidence type="ECO:0000313" key="3">
    <source>
        <dbReference type="Proteomes" id="UP000316598"/>
    </source>
</evidence>
<protein>
    <submittedName>
        <fullName evidence="2">Polysaccharide biosynthesis/export protein</fullName>
    </submittedName>
</protein>
<comment type="caution">
    <text evidence="2">The sequence shown here is derived from an EMBL/GenBank/DDBJ whole genome shotgun (WGS) entry which is preliminary data.</text>
</comment>